<proteinExistence type="inferred from homology"/>
<keyword evidence="9" id="KW-1185">Reference proteome</keyword>
<keyword evidence="2 6" id="KW-0698">rRNA processing</keyword>
<dbReference type="EC" id="2.1.1.181" evidence="6"/>
<organism evidence="8 9">
    <name type="scientific">Oceanisphaera ostreae</name>
    <dbReference type="NCBI Taxonomy" id="914151"/>
    <lineage>
        <taxon>Bacteria</taxon>
        <taxon>Pseudomonadati</taxon>
        <taxon>Pseudomonadota</taxon>
        <taxon>Gammaproteobacteria</taxon>
        <taxon>Aeromonadales</taxon>
        <taxon>Aeromonadaceae</taxon>
        <taxon>Oceanisphaera</taxon>
    </lineage>
</organism>
<dbReference type="InterPro" id="IPR016909">
    <property type="entry name" value="rRNA_lsu_MeTfrase_F"/>
</dbReference>
<dbReference type="PANTHER" id="PTHR13393:SF0">
    <property type="entry name" value="RNA N6-ADENOSINE-METHYLTRANSFERASE METTL16"/>
    <property type="match status" value="1"/>
</dbReference>
<evidence type="ECO:0000256" key="4">
    <source>
        <dbReference type="ARBA" id="ARBA00022679"/>
    </source>
</evidence>
<evidence type="ECO:0000313" key="8">
    <source>
        <dbReference type="EMBL" id="MFD1008202.1"/>
    </source>
</evidence>
<dbReference type="InterPro" id="IPR010286">
    <property type="entry name" value="METTL16/RlmF"/>
</dbReference>
<dbReference type="InterPro" id="IPR029063">
    <property type="entry name" value="SAM-dependent_MTases_sf"/>
</dbReference>
<dbReference type="SUPFAM" id="SSF53335">
    <property type="entry name" value="S-adenosyl-L-methionine-dependent methyltransferases"/>
    <property type="match status" value="1"/>
</dbReference>
<keyword evidence="3 6" id="KW-0489">Methyltransferase</keyword>
<protein>
    <recommendedName>
        <fullName evidence="6">Ribosomal RNA large subunit methyltransferase F</fullName>
        <ecNumber evidence="6">2.1.1.181</ecNumber>
    </recommendedName>
    <alternativeName>
        <fullName evidence="6">23S rRNA mA1618 methyltransferase</fullName>
    </alternativeName>
    <alternativeName>
        <fullName evidence="6">rRNA adenine N-6-methyltransferase</fullName>
    </alternativeName>
</protein>
<evidence type="ECO:0000256" key="6">
    <source>
        <dbReference type="HAMAP-Rule" id="MF_01848"/>
    </source>
</evidence>
<keyword evidence="1 6" id="KW-0963">Cytoplasm</keyword>
<dbReference type="Gene3D" id="3.40.50.150">
    <property type="entry name" value="Vaccinia Virus protein VP39"/>
    <property type="match status" value="1"/>
</dbReference>
<keyword evidence="4 6" id="KW-0808">Transferase</keyword>
<dbReference type="NCBIfam" id="NF008725">
    <property type="entry name" value="PRK11727.1"/>
    <property type="match status" value="1"/>
</dbReference>
<dbReference type="PANTHER" id="PTHR13393">
    <property type="entry name" value="SAM-DEPENDENT METHYLTRANSFERASE"/>
    <property type="match status" value="1"/>
</dbReference>
<comment type="similarity">
    <text evidence="6">Belongs to the methyltransferase superfamily. METTL16/RlmF family.</text>
</comment>
<feature type="region of interest" description="Disordered" evidence="7">
    <location>
        <begin position="1"/>
        <end position="24"/>
    </location>
</feature>
<dbReference type="HAMAP" id="MF_01848">
    <property type="entry name" value="23SrRNA_methyltr_F"/>
    <property type="match status" value="1"/>
</dbReference>
<dbReference type="PIRSF" id="PIRSF029038">
    <property type="entry name" value="Mtase_YbiN_prd"/>
    <property type="match status" value="1"/>
</dbReference>
<dbReference type="GO" id="GO:0052907">
    <property type="term" value="F:23S rRNA (adenine(1618)-N(6))-methyltransferase activity"/>
    <property type="evidence" value="ECO:0007669"/>
    <property type="project" value="UniProtKB-EC"/>
</dbReference>
<comment type="function">
    <text evidence="6">Specifically methylates the adenine in position 1618 of 23S rRNA.</text>
</comment>
<name>A0ABW3KGS1_9GAMM</name>
<dbReference type="Pfam" id="PF05971">
    <property type="entry name" value="Methyltransf_10"/>
    <property type="match status" value="1"/>
</dbReference>
<comment type="caution">
    <text evidence="8">The sequence shown here is derived from an EMBL/GenBank/DDBJ whole genome shotgun (WGS) entry which is preliminary data.</text>
</comment>
<comment type="subcellular location">
    <subcellularLocation>
        <location evidence="6">Cytoplasm</location>
    </subcellularLocation>
</comment>
<keyword evidence="5 6" id="KW-0949">S-adenosyl-L-methionine</keyword>
<dbReference type="EMBL" id="JBHTJS010000035">
    <property type="protein sequence ID" value="MFD1008202.1"/>
    <property type="molecule type" value="Genomic_DNA"/>
</dbReference>
<evidence type="ECO:0000256" key="2">
    <source>
        <dbReference type="ARBA" id="ARBA00022552"/>
    </source>
</evidence>
<evidence type="ECO:0000256" key="3">
    <source>
        <dbReference type="ARBA" id="ARBA00022603"/>
    </source>
</evidence>
<sequence length="319" mass="35274">MSTLHRSKNNQTKPDSKGLHPRNLHQQGYDFPALKKSYPPLALYVKTNAHGNLSIAFADPLAVKALNAALLKRHYNIVDWSIPEGALCPPIPGRADYIHYIAELLGVGEPTTSLVNTQPKITLLDIGTGANGIYPLLACQLYGWHCVGSDINTQSLENVASIIANNPQLNGSFTLRTQKDKHHIFEGIIQAGEFFDVSVCNPPFHASADEALKGSMLKLNNLARHRGEQTSNPTAPTLNFGGLDAELWCKGGEQMFLKKLIKESHVFSTQCRWFTSLVSKTDNVKPAKKLIRKLGAVDIREIEMKQGNKITRILAWTFI</sequence>
<evidence type="ECO:0000256" key="7">
    <source>
        <dbReference type="SAM" id="MobiDB-lite"/>
    </source>
</evidence>
<dbReference type="CDD" id="cd02440">
    <property type="entry name" value="AdoMet_MTases"/>
    <property type="match status" value="1"/>
</dbReference>
<dbReference type="RefSeq" id="WP_379558187.1">
    <property type="nucleotide sequence ID" value="NZ_JBHTJS010000035.1"/>
</dbReference>
<dbReference type="Proteomes" id="UP001597048">
    <property type="component" value="Unassembled WGS sequence"/>
</dbReference>
<evidence type="ECO:0000313" key="9">
    <source>
        <dbReference type="Proteomes" id="UP001597048"/>
    </source>
</evidence>
<accession>A0ABW3KGS1</accession>
<gene>
    <name evidence="6 8" type="primary">rlmF</name>
    <name evidence="8" type="ORF">ACFQ1C_08560</name>
</gene>
<evidence type="ECO:0000256" key="5">
    <source>
        <dbReference type="ARBA" id="ARBA00022691"/>
    </source>
</evidence>
<comment type="catalytic activity">
    <reaction evidence="6">
        <text>adenosine(1618) in 23S rRNA + S-adenosyl-L-methionine = N(6)-methyladenosine(1618) in 23S rRNA + S-adenosyl-L-homocysteine + H(+)</text>
        <dbReference type="Rhea" id="RHEA:16497"/>
        <dbReference type="Rhea" id="RHEA-COMP:10229"/>
        <dbReference type="Rhea" id="RHEA-COMP:10231"/>
        <dbReference type="ChEBI" id="CHEBI:15378"/>
        <dbReference type="ChEBI" id="CHEBI:57856"/>
        <dbReference type="ChEBI" id="CHEBI:59789"/>
        <dbReference type="ChEBI" id="CHEBI:74411"/>
        <dbReference type="ChEBI" id="CHEBI:74449"/>
        <dbReference type="EC" id="2.1.1.181"/>
    </reaction>
</comment>
<evidence type="ECO:0000256" key="1">
    <source>
        <dbReference type="ARBA" id="ARBA00022490"/>
    </source>
</evidence>
<reference evidence="9" key="1">
    <citation type="journal article" date="2019" name="Int. J. Syst. Evol. Microbiol.">
        <title>The Global Catalogue of Microorganisms (GCM) 10K type strain sequencing project: providing services to taxonomists for standard genome sequencing and annotation.</title>
        <authorList>
            <consortium name="The Broad Institute Genomics Platform"/>
            <consortium name="The Broad Institute Genome Sequencing Center for Infectious Disease"/>
            <person name="Wu L."/>
            <person name="Ma J."/>
        </authorList>
    </citation>
    <scope>NUCLEOTIDE SEQUENCE [LARGE SCALE GENOMIC DNA]</scope>
    <source>
        <strain evidence="9">CCUG 60525</strain>
    </source>
</reference>